<name>A0ACC2MVL3_PERAE</name>
<gene>
    <name evidence="1" type="ORF">MRB53_002815</name>
</gene>
<comment type="caution">
    <text evidence="1">The sequence shown here is derived from an EMBL/GenBank/DDBJ whole genome shotgun (WGS) entry which is preliminary data.</text>
</comment>
<evidence type="ECO:0000313" key="2">
    <source>
        <dbReference type="Proteomes" id="UP001234297"/>
    </source>
</evidence>
<dbReference type="EMBL" id="CM056809">
    <property type="protein sequence ID" value="KAJ8649792.1"/>
    <property type="molecule type" value="Genomic_DNA"/>
</dbReference>
<keyword evidence="2" id="KW-1185">Reference proteome</keyword>
<proteinExistence type="predicted"/>
<organism evidence="1 2">
    <name type="scientific">Persea americana</name>
    <name type="common">Avocado</name>
    <dbReference type="NCBI Taxonomy" id="3435"/>
    <lineage>
        <taxon>Eukaryota</taxon>
        <taxon>Viridiplantae</taxon>
        <taxon>Streptophyta</taxon>
        <taxon>Embryophyta</taxon>
        <taxon>Tracheophyta</taxon>
        <taxon>Spermatophyta</taxon>
        <taxon>Magnoliopsida</taxon>
        <taxon>Magnoliidae</taxon>
        <taxon>Laurales</taxon>
        <taxon>Lauraceae</taxon>
        <taxon>Persea</taxon>
    </lineage>
</organism>
<evidence type="ECO:0000313" key="1">
    <source>
        <dbReference type="EMBL" id="KAJ8649792.1"/>
    </source>
</evidence>
<sequence length="119" mass="12469">MARRDLLSASFAVVMVMMIGGWTSEAAISCGQVIPALTPCISYVRAGGNMPVACCAGARSVLSMSKANADLKIACGCIKQMTMSVPGVKYDLVNSIPGKCGVAIPWKLSLSLDCSKVHW</sequence>
<reference evidence="1 2" key="1">
    <citation type="journal article" date="2022" name="Hortic Res">
        <title>A haplotype resolved chromosomal level avocado genome allows analysis of novel avocado genes.</title>
        <authorList>
            <person name="Nath O."/>
            <person name="Fletcher S.J."/>
            <person name="Hayward A."/>
            <person name="Shaw L.M."/>
            <person name="Masouleh A.K."/>
            <person name="Furtado A."/>
            <person name="Henry R.J."/>
            <person name="Mitter N."/>
        </authorList>
    </citation>
    <scope>NUCLEOTIDE SEQUENCE [LARGE SCALE GENOMIC DNA]</scope>
    <source>
        <strain evidence="2">cv. Hass</strain>
    </source>
</reference>
<accession>A0ACC2MVL3</accession>
<protein>
    <submittedName>
        <fullName evidence="1">Uncharacterized protein</fullName>
    </submittedName>
</protein>
<dbReference type="Proteomes" id="UP001234297">
    <property type="component" value="Chromosome 1"/>
</dbReference>